<dbReference type="RefSeq" id="XP_004031848.1">
    <property type="nucleotide sequence ID" value="XM_004031800.1"/>
</dbReference>
<evidence type="ECO:0000313" key="2">
    <source>
        <dbReference type="Proteomes" id="UP000008983"/>
    </source>
</evidence>
<dbReference type="InterPro" id="IPR008949">
    <property type="entry name" value="Isoprenoid_synthase_dom_sf"/>
</dbReference>
<dbReference type="Pfam" id="PF00494">
    <property type="entry name" value="SQS_PSY"/>
    <property type="match status" value="1"/>
</dbReference>
<dbReference type="SUPFAM" id="SSF48576">
    <property type="entry name" value="Terpenoid synthases"/>
    <property type="match status" value="1"/>
</dbReference>
<dbReference type="GeneID" id="14906374"/>
<reference evidence="1 2" key="1">
    <citation type="submission" date="2011-07" db="EMBL/GenBank/DDBJ databases">
        <authorList>
            <person name="Coyne R."/>
            <person name="Brami D."/>
            <person name="Johnson J."/>
            <person name="Hostetler J."/>
            <person name="Hannick L."/>
            <person name="Clark T."/>
            <person name="Cassidy-Hanley D."/>
            <person name="Inman J."/>
        </authorList>
    </citation>
    <scope>NUCLEOTIDE SEQUENCE [LARGE SCALE GENOMIC DNA]</scope>
    <source>
        <strain evidence="1 2">G5</strain>
    </source>
</reference>
<gene>
    <name evidence="1" type="ORF">IMG5_136840</name>
</gene>
<dbReference type="OMA" id="MINAREQ"/>
<dbReference type="STRING" id="857967.G0QX04"/>
<dbReference type="InParanoid" id="G0QX04"/>
<dbReference type="eggNOG" id="KOG4411">
    <property type="taxonomic scope" value="Eukaryota"/>
</dbReference>
<dbReference type="Gene3D" id="1.10.600.10">
    <property type="entry name" value="Farnesyl Diphosphate Synthase"/>
    <property type="match status" value="1"/>
</dbReference>
<dbReference type="Proteomes" id="UP000008983">
    <property type="component" value="Unassembled WGS sequence"/>
</dbReference>
<name>G0QX04_ICHMU</name>
<evidence type="ECO:0000313" key="1">
    <source>
        <dbReference type="EMBL" id="EGR30252.1"/>
    </source>
</evidence>
<keyword evidence="2" id="KW-1185">Reference proteome</keyword>
<dbReference type="OrthoDB" id="270318at2759"/>
<organism evidence="1 2">
    <name type="scientific">Ichthyophthirius multifiliis</name>
    <name type="common">White spot disease agent</name>
    <name type="synonym">Ich</name>
    <dbReference type="NCBI Taxonomy" id="5932"/>
    <lineage>
        <taxon>Eukaryota</taxon>
        <taxon>Sar</taxon>
        <taxon>Alveolata</taxon>
        <taxon>Ciliophora</taxon>
        <taxon>Intramacronucleata</taxon>
        <taxon>Oligohymenophorea</taxon>
        <taxon>Hymenostomatida</taxon>
        <taxon>Ophryoglenina</taxon>
        <taxon>Ichthyophthirius</taxon>
    </lineage>
</organism>
<dbReference type="InterPro" id="IPR002060">
    <property type="entry name" value="Squ/phyt_synthse"/>
</dbReference>
<protein>
    <submittedName>
        <fullName evidence="1">Uncharacterized protein</fullName>
    </submittedName>
</protein>
<accession>G0QX04</accession>
<dbReference type="EMBL" id="GL984026">
    <property type="protein sequence ID" value="EGR30252.1"/>
    <property type="molecule type" value="Genomic_DNA"/>
</dbReference>
<dbReference type="AlphaFoldDB" id="G0QX04"/>
<sequence>MSEQELRKLMDQHFQDQEKIEKSKKLQKELEQKLQKYSPKIEGSIYELPNAKKYVKEQIRKFDWNSYVVSNYYPSKLRDAFFAINFYNIELMRIPENTKEHSLIMGKLDFWEESINQIFQNKPLQEPLSICLHDTCKNNPISKGILINLINARKYEADNPRIMDIGQLAFLAEQVRTNMIFLNLQLLRIDYKDNQQLIECAQSVGRCLGILDYIKRIPYNLRKYRLYMPEEINRKHNVSVRNLWDRINGKPKDQLFDVILEVAAYAKQSLDDSKKYQKDLPPQAFRAFLQAVEAQQFLIDLEKVNFNIFDSALNSNSYIKLPYQIFNVAKKQQFLKYD</sequence>
<proteinExistence type="predicted"/>